<protein>
    <submittedName>
        <fullName evidence="1">Pao retrotransposon peptidase</fullName>
    </submittedName>
</protein>
<dbReference type="InterPro" id="IPR008042">
    <property type="entry name" value="Retrotrans_Pao"/>
</dbReference>
<dbReference type="Proteomes" id="UP000036403">
    <property type="component" value="Unassembled WGS sequence"/>
</dbReference>
<evidence type="ECO:0000313" key="2">
    <source>
        <dbReference type="Proteomes" id="UP000036403"/>
    </source>
</evidence>
<dbReference type="Pfam" id="PF05380">
    <property type="entry name" value="Peptidase_A17"/>
    <property type="match status" value="1"/>
</dbReference>
<organism evidence="1 2">
    <name type="scientific">Lasius niger</name>
    <name type="common">Black garden ant</name>
    <dbReference type="NCBI Taxonomy" id="67767"/>
    <lineage>
        <taxon>Eukaryota</taxon>
        <taxon>Metazoa</taxon>
        <taxon>Ecdysozoa</taxon>
        <taxon>Arthropoda</taxon>
        <taxon>Hexapoda</taxon>
        <taxon>Insecta</taxon>
        <taxon>Pterygota</taxon>
        <taxon>Neoptera</taxon>
        <taxon>Endopterygota</taxon>
        <taxon>Hymenoptera</taxon>
        <taxon>Apocrita</taxon>
        <taxon>Aculeata</taxon>
        <taxon>Formicoidea</taxon>
        <taxon>Formicidae</taxon>
        <taxon>Formicinae</taxon>
        <taxon>Lasius</taxon>
        <taxon>Lasius</taxon>
    </lineage>
</organism>
<accession>A0A0J7KAC6</accession>
<dbReference type="PaxDb" id="67767-A0A0J7KAC6"/>
<dbReference type="PANTHER" id="PTHR47331:SF5">
    <property type="entry name" value="RIBONUCLEASE H"/>
    <property type="match status" value="1"/>
</dbReference>
<proteinExistence type="predicted"/>
<dbReference type="AlphaFoldDB" id="A0A0J7KAC6"/>
<name>A0A0J7KAC6_LASNI</name>
<sequence length="185" mass="21573">MVLRSSCFELAKWKLNEPTLFERDTEEFIRITTGGEEIKTLGLSWAPSKDTFQYQVTAYIPRTSVTKRTELSITSQIFDPLGLVGPVTFKAKILLQKLWQFNLGWNESLPVNLHTEWTTCDLARNQAQLAERFEFLRLWWYGPEWLQHPEEYIHTPAPLPRGEIPETKKYAMLVTQVVETNTILK</sequence>
<keyword evidence="2" id="KW-1185">Reference proteome</keyword>
<dbReference type="EMBL" id="LBMM01010870">
    <property type="protein sequence ID" value="KMQ87181.1"/>
    <property type="molecule type" value="Genomic_DNA"/>
</dbReference>
<dbReference type="PANTHER" id="PTHR47331">
    <property type="entry name" value="PHD-TYPE DOMAIN-CONTAINING PROTEIN"/>
    <property type="match status" value="1"/>
</dbReference>
<comment type="caution">
    <text evidence="1">The sequence shown here is derived from an EMBL/GenBank/DDBJ whole genome shotgun (WGS) entry which is preliminary data.</text>
</comment>
<dbReference type="OrthoDB" id="6765615at2759"/>
<evidence type="ECO:0000313" key="1">
    <source>
        <dbReference type="EMBL" id="KMQ87181.1"/>
    </source>
</evidence>
<gene>
    <name evidence="1" type="ORF">RF55_13606</name>
</gene>
<reference evidence="1 2" key="1">
    <citation type="submission" date="2015-04" db="EMBL/GenBank/DDBJ databases">
        <title>Lasius niger genome sequencing.</title>
        <authorList>
            <person name="Konorov E.A."/>
            <person name="Nikitin M.A."/>
            <person name="Kirill M.V."/>
            <person name="Chang P."/>
        </authorList>
    </citation>
    <scope>NUCLEOTIDE SEQUENCE [LARGE SCALE GENOMIC DNA]</scope>
    <source>
        <tissue evidence="1">Whole</tissue>
    </source>
</reference>
<dbReference type="STRING" id="67767.A0A0J7KAC6"/>